<dbReference type="InterPro" id="IPR001853">
    <property type="entry name" value="DSBA-like_thioredoxin_dom"/>
</dbReference>
<evidence type="ECO:0000313" key="2">
    <source>
        <dbReference type="EMBL" id="MEJ5978662.1"/>
    </source>
</evidence>
<dbReference type="SUPFAM" id="SSF52833">
    <property type="entry name" value="Thioredoxin-like"/>
    <property type="match status" value="1"/>
</dbReference>
<feature type="domain" description="DSBA-like thioredoxin" evidence="1">
    <location>
        <begin position="6"/>
        <end position="214"/>
    </location>
</feature>
<dbReference type="RefSeq" id="WP_339588601.1">
    <property type="nucleotide sequence ID" value="NZ_JBBHJZ010000004.1"/>
</dbReference>
<organism evidence="2 3">
    <name type="scientific">Novosphingobium anseongense</name>
    <dbReference type="NCBI Taxonomy" id="3133436"/>
    <lineage>
        <taxon>Bacteria</taxon>
        <taxon>Pseudomonadati</taxon>
        <taxon>Pseudomonadota</taxon>
        <taxon>Alphaproteobacteria</taxon>
        <taxon>Sphingomonadales</taxon>
        <taxon>Sphingomonadaceae</taxon>
        <taxon>Novosphingobium</taxon>
    </lineage>
</organism>
<dbReference type="PANTHER" id="PTHR13887:SF41">
    <property type="entry name" value="THIOREDOXIN SUPERFAMILY PROTEIN"/>
    <property type="match status" value="1"/>
</dbReference>
<dbReference type="InterPro" id="IPR036249">
    <property type="entry name" value="Thioredoxin-like_sf"/>
</dbReference>
<dbReference type="Proteomes" id="UP001361239">
    <property type="component" value="Unassembled WGS sequence"/>
</dbReference>
<sequence length="226" mass="24934">MADPLTIDIFSDVMCPWCVIGYKQLQQALATLEGEVTAEVRWHAFELNPDMPPEGEELAAHMLRKYGRTPDAASTAQMLGIAEQAGYDMRYLGPQPEPERRLWNTFLAHKLLRWALVTSGPEAQTRLKLALFDANFQQRHDVSDRGVLLDLVAQVGLDRAAAEVALDDPALTQAVREEQQEAREAEINAVPAVIVNGRYLIPGAQGAETYANLLRKVVAQSGSDQA</sequence>
<accession>A0ABU8S020</accession>
<dbReference type="PANTHER" id="PTHR13887">
    <property type="entry name" value="GLUTATHIONE S-TRANSFERASE KAPPA"/>
    <property type="match status" value="1"/>
</dbReference>
<evidence type="ECO:0000313" key="3">
    <source>
        <dbReference type="Proteomes" id="UP001361239"/>
    </source>
</evidence>
<dbReference type="EMBL" id="JBBHJZ010000004">
    <property type="protein sequence ID" value="MEJ5978662.1"/>
    <property type="molecule type" value="Genomic_DNA"/>
</dbReference>
<dbReference type="Gene3D" id="3.40.30.10">
    <property type="entry name" value="Glutaredoxin"/>
    <property type="match status" value="1"/>
</dbReference>
<protein>
    <submittedName>
        <fullName evidence="2">DsbA family oxidoreductase</fullName>
    </submittedName>
</protein>
<dbReference type="CDD" id="cd03024">
    <property type="entry name" value="DsbA_FrnE"/>
    <property type="match status" value="1"/>
</dbReference>
<name>A0ABU8S020_9SPHN</name>
<gene>
    <name evidence="2" type="ORF">WG901_18560</name>
</gene>
<keyword evidence="3" id="KW-1185">Reference proteome</keyword>
<comment type="caution">
    <text evidence="2">The sequence shown here is derived from an EMBL/GenBank/DDBJ whole genome shotgun (WGS) entry which is preliminary data.</text>
</comment>
<proteinExistence type="predicted"/>
<dbReference type="Pfam" id="PF01323">
    <property type="entry name" value="DSBA"/>
    <property type="match status" value="1"/>
</dbReference>
<reference evidence="2 3" key="1">
    <citation type="submission" date="2024-03" db="EMBL/GenBank/DDBJ databases">
        <authorList>
            <person name="Jo J.-H."/>
        </authorList>
    </citation>
    <scope>NUCLEOTIDE SEQUENCE [LARGE SCALE GENOMIC DNA]</scope>
    <source>
        <strain evidence="2 3">PS1R-30</strain>
    </source>
</reference>
<evidence type="ECO:0000259" key="1">
    <source>
        <dbReference type="Pfam" id="PF01323"/>
    </source>
</evidence>